<evidence type="ECO:0000259" key="7">
    <source>
        <dbReference type="Pfam" id="PF15619"/>
    </source>
</evidence>
<sequence length="437" mass="49039">MPIPCDLNAGGKKWPAANTSNLNSTFSPLQSGGVYQEKNATAQRISSARIHKIKELKNEIFELQRKIETSSFENLALKELNRRHTRAIERYSNAESHLQELLAGHRSDMRDLRNLLKTSQEAEKNTARELKKVEADLRRTKGDLKALAVLSEDKALAEKEELNRRLSVLNETLEAKDETIQSLEMQLKLNNSTFSRQLASESKKLLEAAMTTKNLLMEINIVHQKIKEKDRQLYVQNIYANRMPKALRDRSDWVPNDQSMSVIIFSSLEEVEKEEEKSHEQQKKKARSQGPNPSKDPSRLKKRYIFSGAVENLHQGLHTSGAKCKAGFGKSCLSSQRQAEQGCSDPAVPRGKISFGAYEPSFGQTPLGWQDSTSGEEETPDGGALWGGMFARRQLLEFSSTTVKPSKQPLPSVLPNMIPPQGEASTFHSKETAKLPN</sequence>
<protein>
    <recommendedName>
        <fullName evidence="3">Lebercilin-like protein</fullName>
    </recommendedName>
    <alternativeName>
        <fullName evidence="4">Leber congenital amaurosis 5-like protein</fullName>
    </alternativeName>
</protein>
<dbReference type="InterPro" id="IPR026188">
    <property type="entry name" value="Lebercilin-like"/>
</dbReference>
<evidence type="ECO:0000256" key="2">
    <source>
        <dbReference type="ARBA" id="ARBA00023054"/>
    </source>
</evidence>
<feature type="compositionally biased region" description="Basic and acidic residues" evidence="6">
    <location>
        <begin position="428"/>
        <end position="437"/>
    </location>
</feature>
<dbReference type="AlphaFoldDB" id="A0A8C9N912"/>
<dbReference type="PANTHER" id="PTHR16650">
    <property type="entry name" value="C21ORF13-RELATED"/>
    <property type="match status" value="1"/>
</dbReference>
<accession>A0A8C9N912</accession>
<feature type="compositionally biased region" description="Basic and acidic residues" evidence="6">
    <location>
        <begin position="274"/>
        <end position="283"/>
    </location>
</feature>
<reference evidence="8" key="1">
    <citation type="submission" date="2025-08" db="UniProtKB">
        <authorList>
            <consortium name="Ensembl"/>
        </authorList>
    </citation>
    <scope>IDENTIFICATION</scope>
</reference>
<evidence type="ECO:0000256" key="6">
    <source>
        <dbReference type="SAM" id="MobiDB-lite"/>
    </source>
</evidence>
<organism evidence="8 9">
    <name type="scientific">Serinus canaria</name>
    <name type="common">Island canary</name>
    <name type="synonym">Fringilla canaria</name>
    <dbReference type="NCBI Taxonomy" id="9135"/>
    <lineage>
        <taxon>Eukaryota</taxon>
        <taxon>Metazoa</taxon>
        <taxon>Chordata</taxon>
        <taxon>Craniata</taxon>
        <taxon>Vertebrata</taxon>
        <taxon>Euteleostomi</taxon>
        <taxon>Archelosauria</taxon>
        <taxon>Archosauria</taxon>
        <taxon>Dinosauria</taxon>
        <taxon>Saurischia</taxon>
        <taxon>Theropoda</taxon>
        <taxon>Coelurosauria</taxon>
        <taxon>Aves</taxon>
        <taxon>Neognathae</taxon>
        <taxon>Neoaves</taxon>
        <taxon>Telluraves</taxon>
        <taxon>Australaves</taxon>
        <taxon>Passeriformes</taxon>
        <taxon>Passeroidea</taxon>
        <taxon>Fringillidae</taxon>
        <taxon>Carduelinae</taxon>
        <taxon>Serinus</taxon>
    </lineage>
</organism>
<keyword evidence="2 5" id="KW-0175">Coiled coil</keyword>
<evidence type="ECO:0000313" key="8">
    <source>
        <dbReference type="Ensembl" id="ENSSCAP00000014588.1"/>
    </source>
</evidence>
<dbReference type="GO" id="GO:0042073">
    <property type="term" value="P:intraciliary transport"/>
    <property type="evidence" value="ECO:0007669"/>
    <property type="project" value="TreeGrafter"/>
</dbReference>
<feature type="domain" description="Lebercilin" evidence="7">
    <location>
        <begin position="42"/>
        <end position="233"/>
    </location>
</feature>
<dbReference type="OMA" id="MKHQETQ"/>
<proteinExistence type="inferred from homology"/>
<evidence type="ECO:0000256" key="4">
    <source>
        <dbReference type="ARBA" id="ARBA00041402"/>
    </source>
</evidence>
<evidence type="ECO:0000256" key="1">
    <source>
        <dbReference type="ARBA" id="ARBA00010229"/>
    </source>
</evidence>
<dbReference type="PANTHER" id="PTHR16650:SF9">
    <property type="entry name" value="LEBERCILIN-LIKE PROTEIN"/>
    <property type="match status" value="1"/>
</dbReference>
<name>A0A8C9N912_SERCA</name>
<keyword evidence="9" id="KW-1185">Reference proteome</keyword>
<dbReference type="Ensembl" id="ENSSCAT00000016359.1">
    <property type="protein sequence ID" value="ENSSCAP00000014588.1"/>
    <property type="gene ID" value="ENSSCAG00000010724.1"/>
</dbReference>
<reference evidence="8" key="2">
    <citation type="submission" date="2025-09" db="UniProtKB">
        <authorList>
            <consortium name="Ensembl"/>
        </authorList>
    </citation>
    <scope>IDENTIFICATION</scope>
</reference>
<evidence type="ECO:0000256" key="3">
    <source>
        <dbReference type="ARBA" id="ARBA00041189"/>
    </source>
</evidence>
<feature type="region of interest" description="Disordered" evidence="6">
    <location>
        <begin position="273"/>
        <end position="299"/>
    </location>
</feature>
<dbReference type="Pfam" id="PF15619">
    <property type="entry name" value="Lebercilin"/>
    <property type="match status" value="1"/>
</dbReference>
<comment type="similarity">
    <text evidence="1">Belongs to the LCA5 family.</text>
</comment>
<dbReference type="InterPro" id="IPR028933">
    <property type="entry name" value="Lebercilin_dom"/>
</dbReference>
<evidence type="ECO:0000313" key="9">
    <source>
        <dbReference type="Proteomes" id="UP000694409"/>
    </source>
</evidence>
<feature type="coiled-coil region" evidence="5">
    <location>
        <begin position="53"/>
        <end position="186"/>
    </location>
</feature>
<evidence type="ECO:0000256" key="5">
    <source>
        <dbReference type="SAM" id="Coils"/>
    </source>
</evidence>
<dbReference type="GO" id="GO:0005930">
    <property type="term" value="C:axoneme"/>
    <property type="evidence" value="ECO:0007669"/>
    <property type="project" value="TreeGrafter"/>
</dbReference>
<dbReference type="Proteomes" id="UP000694409">
    <property type="component" value="Unassembled WGS sequence"/>
</dbReference>
<dbReference type="GeneTree" id="ENSGT00560000077266"/>
<feature type="region of interest" description="Disordered" evidence="6">
    <location>
        <begin position="401"/>
        <end position="437"/>
    </location>
</feature>